<keyword evidence="1" id="KW-0812">Transmembrane</keyword>
<dbReference type="Pfam" id="PF12412">
    <property type="entry name" value="DUF3667"/>
    <property type="match status" value="1"/>
</dbReference>
<reference evidence="2 3" key="1">
    <citation type="journal article" date="2017" name="Int. J. Syst. Evol. Microbiol.">
        <title>Arachidicoccus ginsenosidivorans sp. nov., with ginsenoside-converting activity isolated from ginseng cultivating soil.</title>
        <authorList>
            <person name="Siddiqi M.Z."/>
            <person name="Aslam Z."/>
            <person name="Im W.T."/>
        </authorList>
    </citation>
    <scope>NUCLEOTIDE SEQUENCE [LARGE SCALE GENOMIC DNA]</scope>
    <source>
        <strain evidence="2 3">Gsoil 809</strain>
    </source>
</reference>
<dbReference type="EMBL" id="CP042434">
    <property type="protein sequence ID" value="QEC71793.1"/>
    <property type="molecule type" value="Genomic_DNA"/>
</dbReference>
<organism evidence="2 3">
    <name type="scientific">Arachidicoccus ginsenosidivorans</name>
    <dbReference type="NCBI Taxonomy" id="496057"/>
    <lineage>
        <taxon>Bacteria</taxon>
        <taxon>Pseudomonadati</taxon>
        <taxon>Bacteroidota</taxon>
        <taxon>Chitinophagia</taxon>
        <taxon>Chitinophagales</taxon>
        <taxon>Chitinophagaceae</taxon>
        <taxon>Arachidicoccus</taxon>
    </lineage>
</organism>
<name>A0A5B8VKS5_9BACT</name>
<dbReference type="RefSeq" id="WP_146781170.1">
    <property type="nucleotide sequence ID" value="NZ_CP042434.1"/>
</dbReference>
<feature type="transmembrane region" description="Helical" evidence="1">
    <location>
        <begin position="242"/>
        <end position="262"/>
    </location>
</feature>
<dbReference type="KEGG" id="agi:FSB73_09055"/>
<keyword evidence="1" id="KW-1133">Transmembrane helix</keyword>
<evidence type="ECO:0000313" key="2">
    <source>
        <dbReference type="EMBL" id="QEC71793.1"/>
    </source>
</evidence>
<dbReference type="InterPro" id="IPR022134">
    <property type="entry name" value="DUF3667"/>
</dbReference>
<protein>
    <submittedName>
        <fullName evidence="2">DUF3667 domain-containing protein</fullName>
    </submittedName>
</protein>
<feature type="transmembrane region" description="Helical" evidence="1">
    <location>
        <begin position="185"/>
        <end position="205"/>
    </location>
</feature>
<feature type="transmembrane region" description="Helical" evidence="1">
    <location>
        <begin position="217"/>
        <end position="236"/>
    </location>
</feature>
<dbReference type="Proteomes" id="UP000321291">
    <property type="component" value="Chromosome"/>
</dbReference>
<keyword evidence="1" id="KW-0472">Membrane</keyword>
<feature type="transmembrane region" description="Helical" evidence="1">
    <location>
        <begin position="94"/>
        <end position="111"/>
    </location>
</feature>
<sequence length="304" mass="34577">MNQQPVIDSGEQAASNANTCPNCGFAASGNYCANCGQQTKLHKDTFWGLISHFTAHYFHYDSKFWQTLKALVFSPGKLTIAYQEKKRQRYIPPISLYIFISIVFFLLLPIFQRQFIQVNSAPKAAKTTQVDLSKKLSIEKRAEAEAAKEGRQVGTGTKYAARVSDGLLTDLSDHPMEFKQRLLHAIPKVFFFMIPMLAALLKLFLIRQKRFYFVDHAVFALHVHSFVFILCLIGLINPFQHIQYQISDIILIVCLLYYILAIHRVYKSGWIKSVLVGLGSAALYFITLLLVVLIVLWILVETGH</sequence>
<keyword evidence="3" id="KW-1185">Reference proteome</keyword>
<dbReference type="AlphaFoldDB" id="A0A5B8VKS5"/>
<evidence type="ECO:0000313" key="3">
    <source>
        <dbReference type="Proteomes" id="UP000321291"/>
    </source>
</evidence>
<dbReference type="OrthoDB" id="675873at2"/>
<proteinExistence type="predicted"/>
<accession>A0A5B8VKS5</accession>
<feature type="transmembrane region" description="Helical" evidence="1">
    <location>
        <begin position="274"/>
        <end position="300"/>
    </location>
</feature>
<evidence type="ECO:0000256" key="1">
    <source>
        <dbReference type="SAM" id="Phobius"/>
    </source>
</evidence>
<gene>
    <name evidence="2" type="ORF">FSB73_09055</name>
</gene>